<keyword evidence="1" id="KW-0560">Oxidoreductase</keyword>
<evidence type="ECO:0000313" key="3">
    <source>
        <dbReference type="EMBL" id="KAL1522107.1"/>
    </source>
</evidence>
<dbReference type="Proteomes" id="UP001515480">
    <property type="component" value="Unassembled WGS sequence"/>
</dbReference>
<evidence type="ECO:0000259" key="2">
    <source>
        <dbReference type="Pfam" id="PF02668"/>
    </source>
</evidence>
<protein>
    <recommendedName>
        <fullName evidence="2">TauD/TfdA-like domain-containing protein</fullName>
    </recommendedName>
</protein>
<dbReference type="PANTHER" id="PTHR10696:SF21">
    <property type="entry name" value="TAUD_TFDA-LIKE DOMAIN-CONTAINING PROTEIN"/>
    <property type="match status" value="1"/>
</dbReference>
<dbReference type="Pfam" id="PF02668">
    <property type="entry name" value="TauD"/>
    <property type="match status" value="1"/>
</dbReference>
<dbReference type="PANTHER" id="PTHR10696">
    <property type="entry name" value="GAMMA-BUTYROBETAINE HYDROXYLASE-RELATED"/>
    <property type="match status" value="1"/>
</dbReference>
<accession>A0AB34JME9</accession>
<dbReference type="InterPro" id="IPR003819">
    <property type="entry name" value="TauD/TfdA-like"/>
</dbReference>
<dbReference type="InterPro" id="IPR050411">
    <property type="entry name" value="AlphaKG_dependent_hydroxylases"/>
</dbReference>
<proteinExistence type="predicted"/>
<gene>
    <name evidence="3" type="ORF">AB1Y20_021750</name>
</gene>
<dbReference type="EMBL" id="JBGBPQ010000007">
    <property type="protein sequence ID" value="KAL1522107.1"/>
    <property type="molecule type" value="Genomic_DNA"/>
</dbReference>
<sequence>MACQSSPSVYTSAGATLSIAPEPLLHSDLSVPIRNRSHLVYSWSPHLPSHIHAPTSPLFPLVALAKQHADAPLAASIADYAHAARALLKEQLTPHGAVLLRGMPLRTEEDFSAFVLSLGWQPLKLGGGGTQRSDVADGVRTASDEPAEQTIEPHMDMAHSKLHPKRIAFFCHAGPPHGVGGETVFTDMRRVYQSLAALGIPQAFEARGGVAYRKQLWSSERVAHAYTWQQFFFTQSLEEATQQVLRRDPNAQVTDDGIIRFSEILPASPPHPQTGEPTWFNGVHTNHRSYYMEAAHVDTSDGSPMDTEYADGTPIEEHTIALIRAAYWNHSVAVRLQDGDVAVVDNMLASHGRMGWIPGYPRRVLLTHFSDSTW</sequence>
<dbReference type="SUPFAM" id="SSF51197">
    <property type="entry name" value="Clavaminate synthase-like"/>
    <property type="match status" value="1"/>
</dbReference>
<dbReference type="AlphaFoldDB" id="A0AB34JME9"/>
<reference evidence="3 4" key="1">
    <citation type="journal article" date="2024" name="Science">
        <title>Giant polyketide synthase enzymes in the biosynthesis of giant marine polyether toxins.</title>
        <authorList>
            <person name="Fallon T.R."/>
            <person name="Shende V.V."/>
            <person name="Wierzbicki I.H."/>
            <person name="Pendleton A.L."/>
            <person name="Watervoot N.F."/>
            <person name="Auber R.P."/>
            <person name="Gonzalez D.J."/>
            <person name="Wisecaver J.H."/>
            <person name="Moore B.S."/>
        </authorList>
    </citation>
    <scope>NUCLEOTIDE SEQUENCE [LARGE SCALE GENOMIC DNA]</scope>
    <source>
        <strain evidence="3 4">12B1</strain>
    </source>
</reference>
<evidence type="ECO:0000256" key="1">
    <source>
        <dbReference type="ARBA" id="ARBA00023002"/>
    </source>
</evidence>
<name>A0AB34JME9_PRYPA</name>
<organism evidence="3 4">
    <name type="scientific">Prymnesium parvum</name>
    <name type="common">Toxic golden alga</name>
    <dbReference type="NCBI Taxonomy" id="97485"/>
    <lineage>
        <taxon>Eukaryota</taxon>
        <taxon>Haptista</taxon>
        <taxon>Haptophyta</taxon>
        <taxon>Prymnesiophyceae</taxon>
        <taxon>Prymnesiales</taxon>
        <taxon>Prymnesiaceae</taxon>
        <taxon>Prymnesium</taxon>
    </lineage>
</organism>
<evidence type="ECO:0000313" key="4">
    <source>
        <dbReference type="Proteomes" id="UP001515480"/>
    </source>
</evidence>
<keyword evidence="4" id="KW-1185">Reference proteome</keyword>
<comment type="caution">
    <text evidence="3">The sequence shown here is derived from an EMBL/GenBank/DDBJ whole genome shotgun (WGS) entry which is preliminary data.</text>
</comment>
<dbReference type="InterPro" id="IPR042098">
    <property type="entry name" value="TauD-like_sf"/>
</dbReference>
<feature type="domain" description="TauD/TfdA-like" evidence="2">
    <location>
        <begin position="82"/>
        <end position="365"/>
    </location>
</feature>
<dbReference type="Gene3D" id="3.60.130.10">
    <property type="entry name" value="Clavaminate synthase-like"/>
    <property type="match status" value="1"/>
</dbReference>
<dbReference type="GO" id="GO:0016491">
    <property type="term" value="F:oxidoreductase activity"/>
    <property type="evidence" value="ECO:0007669"/>
    <property type="project" value="UniProtKB-KW"/>
</dbReference>